<dbReference type="Proteomes" id="UP000032483">
    <property type="component" value="Unassembled WGS sequence"/>
</dbReference>
<evidence type="ECO:0000313" key="2">
    <source>
        <dbReference type="EMBL" id="KJF40556.1"/>
    </source>
</evidence>
<organism evidence="2 6">
    <name type="scientific">Ruthenibacterium lactatiformans</name>
    <dbReference type="NCBI Taxonomy" id="1550024"/>
    <lineage>
        <taxon>Bacteria</taxon>
        <taxon>Bacillati</taxon>
        <taxon>Bacillota</taxon>
        <taxon>Clostridia</taxon>
        <taxon>Eubacteriales</taxon>
        <taxon>Oscillospiraceae</taxon>
        <taxon>Ruthenibacterium</taxon>
    </lineage>
</organism>
<dbReference type="EMBL" id="WMZR01000001">
    <property type="protein sequence ID" value="MTS50124.1"/>
    <property type="molecule type" value="Genomic_DNA"/>
</dbReference>
<sequence>MLQFNVQALLDKKDKTRYWLVKQMGTDYATVNKICDNASKSVRIDTLERLMKALDCEVQDLFTEE</sequence>
<accession>A0A0D8J1X4</accession>
<dbReference type="Proteomes" id="UP000449193">
    <property type="component" value="Unassembled WGS sequence"/>
</dbReference>
<keyword evidence="6" id="KW-1185">Reference proteome</keyword>
<dbReference type="GeneID" id="42856286"/>
<reference evidence="2" key="1">
    <citation type="submission" date="2015-02" db="EMBL/GenBank/DDBJ databases">
        <title>A novel member of the family Ruminococcaceae isolated from human feces.</title>
        <authorList>
            <person name="Shkoporov A.N."/>
            <person name="Chaplin A.V."/>
            <person name="Motuzova O.V."/>
            <person name="Kafarskaia L.I."/>
            <person name="Khokhlova E.V."/>
            <person name="Efimov B.A."/>
        </authorList>
    </citation>
    <scope>NUCLEOTIDE SEQUENCE [LARGE SCALE GENOMIC DNA]</scope>
    <source>
        <strain evidence="2">585-1</strain>
    </source>
</reference>
<dbReference type="Pfam" id="PF13443">
    <property type="entry name" value="HTH_26"/>
    <property type="match status" value="1"/>
</dbReference>
<feature type="domain" description="HTH cro/C1-type" evidence="1">
    <location>
        <begin position="6"/>
        <end position="61"/>
    </location>
</feature>
<dbReference type="SUPFAM" id="SSF47413">
    <property type="entry name" value="lambda repressor-like DNA-binding domains"/>
    <property type="match status" value="1"/>
</dbReference>
<evidence type="ECO:0000313" key="7">
    <source>
        <dbReference type="Proteomes" id="UP000431913"/>
    </source>
</evidence>
<evidence type="ECO:0000313" key="6">
    <source>
        <dbReference type="Proteomes" id="UP000032483"/>
    </source>
</evidence>
<dbReference type="Proteomes" id="UP000472755">
    <property type="component" value="Unassembled WGS sequence"/>
</dbReference>
<dbReference type="RefSeq" id="WP_009324763.1">
    <property type="nucleotide sequence ID" value="NZ_CATXDA010000035.1"/>
</dbReference>
<evidence type="ECO:0000313" key="3">
    <source>
        <dbReference type="EMBL" id="MST90369.1"/>
    </source>
</evidence>
<dbReference type="GO" id="GO:0003677">
    <property type="term" value="F:DNA binding"/>
    <property type="evidence" value="ECO:0007669"/>
    <property type="project" value="InterPro"/>
</dbReference>
<reference evidence="3 7" key="3">
    <citation type="submission" date="2019-08" db="EMBL/GenBank/DDBJ databases">
        <title>In-depth cultivation of the pig gut microbiome towards novel bacterial diversity and tailored functional studies.</title>
        <authorList>
            <person name="Wylensek D."/>
            <person name="Hitch T.C.A."/>
            <person name="Clavel T."/>
        </authorList>
    </citation>
    <scope>NUCLEOTIDE SEQUENCE [LARGE SCALE GENOMIC DNA]</scope>
    <source>
        <strain evidence="3 7">WCA3-601-WT-6J</strain>
    </source>
</reference>
<evidence type="ECO:0000313" key="4">
    <source>
        <dbReference type="EMBL" id="MTS26396.1"/>
    </source>
</evidence>
<dbReference type="InterPro" id="IPR001387">
    <property type="entry name" value="Cro/C1-type_HTH"/>
</dbReference>
<dbReference type="AlphaFoldDB" id="A0A0D8J1X4"/>
<gene>
    <name evidence="3" type="ORF">FYJ76_00230</name>
    <name evidence="5" type="ORF">GMD52_01020</name>
    <name evidence="4" type="ORF">GMD59_03730</name>
    <name evidence="2" type="ORF">TQ39_06610</name>
</gene>
<evidence type="ECO:0000313" key="5">
    <source>
        <dbReference type="EMBL" id="MTS50124.1"/>
    </source>
</evidence>
<dbReference type="EMBL" id="VUNJ01000001">
    <property type="protein sequence ID" value="MST90369.1"/>
    <property type="molecule type" value="Genomic_DNA"/>
</dbReference>
<evidence type="ECO:0000313" key="8">
    <source>
        <dbReference type="Proteomes" id="UP000449193"/>
    </source>
</evidence>
<reference evidence="8 9" key="2">
    <citation type="journal article" date="2019" name="Nat. Med.">
        <title>A library of human gut bacterial isolates paired with longitudinal multiomics data enables mechanistic microbiome research.</title>
        <authorList>
            <person name="Poyet M."/>
            <person name="Groussin M."/>
            <person name="Gibbons S.M."/>
            <person name="Avila-Pacheco J."/>
            <person name="Jiang X."/>
            <person name="Kearney S.M."/>
            <person name="Perrotta A.R."/>
            <person name="Berdy B."/>
            <person name="Zhao S."/>
            <person name="Lieberman T.D."/>
            <person name="Swanson P.K."/>
            <person name="Smith M."/>
            <person name="Roesemann S."/>
            <person name="Alexander J.E."/>
            <person name="Rich S.A."/>
            <person name="Livny J."/>
            <person name="Vlamakis H."/>
            <person name="Clish C."/>
            <person name="Bullock K."/>
            <person name="Deik A."/>
            <person name="Scott J."/>
            <person name="Pierce K.A."/>
            <person name="Xavier R.J."/>
            <person name="Alm E.J."/>
        </authorList>
    </citation>
    <scope>NUCLEOTIDE SEQUENCE [LARGE SCALE GENOMIC DNA]</scope>
    <source>
        <strain evidence="4 9">BIOML-A4</strain>
        <strain evidence="5 8">BIOML-A7</strain>
    </source>
</reference>
<name>A0A0D8J1X4_9FIRM</name>
<dbReference type="PROSITE" id="PS50943">
    <property type="entry name" value="HTH_CROC1"/>
    <property type="match status" value="1"/>
</dbReference>
<comment type="caution">
    <text evidence="2">The sequence shown here is derived from an EMBL/GenBank/DDBJ whole genome shotgun (WGS) entry which is preliminary data.</text>
</comment>
<dbReference type="EMBL" id="JXXK01000006">
    <property type="protein sequence ID" value="KJF40556.1"/>
    <property type="molecule type" value="Genomic_DNA"/>
</dbReference>
<protein>
    <submittedName>
        <fullName evidence="2">Cro/Cl family transcriptional regulator</fullName>
    </submittedName>
    <submittedName>
        <fullName evidence="4">Helix-turn-helix domain-containing protein</fullName>
    </submittedName>
    <submittedName>
        <fullName evidence="3">Helix-turn-helix transcriptional regulator</fullName>
    </submittedName>
</protein>
<evidence type="ECO:0000259" key="1">
    <source>
        <dbReference type="PROSITE" id="PS50943"/>
    </source>
</evidence>
<dbReference type="InterPro" id="IPR010982">
    <property type="entry name" value="Lambda_DNA-bd_dom_sf"/>
</dbReference>
<proteinExistence type="predicted"/>
<dbReference type="Proteomes" id="UP000431913">
    <property type="component" value="Unassembled WGS sequence"/>
</dbReference>
<dbReference type="Gene3D" id="1.10.260.40">
    <property type="entry name" value="lambda repressor-like DNA-binding domains"/>
    <property type="match status" value="1"/>
</dbReference>
<dbReference type="EMBL" id="WMZU01000003">
    <property type="protein sequence ID" value="MTS26396.1"/>
    <property type="molecule type" value="Genomic_DNA"/>
</dbReference>
<evidence type="ECO:0000313" key="9">
    <source>
        <dbReference type="Proteomes" id="UP000472755"/>
    </source>
</evidence>